<dbReference type="Pfam" id="PF00072">
    <property type="entry name" value="Response_reg"/>
    <property type="match status" value="1"/>
</dbReference>
<dbReference type="Gene3D" id="1.10.10.60">
    <property type="entry name" value="Homeodomain-like"/>
    <property type="match status" value="1"/>
</dbReference>
<dbReference type="Gene3D" id="2.60.40.10">
    <property type="entry name" value="Immunoglobulins"/>
    <property type="match status" value="1"/>
</dbReference>
<dbReference type="InterPro" id="IPR003594">
    <property type="entry name" value="HATPase_dom"/>
</dbReference>
<comment type="catalytic activity">
    <reaction evidence="1">
        <text>ATP + protein L-histidine = ADP + protein N-phospho-L-histidine.</text>
        <dbReference type="EC" id="2.7.13.3"/>
    </reaction>
</comment>
<evidence type="ECO:0000256" key="8">
    <source>
        <dbReference type="ARBA" id="ARBA00023012"/>
    </source>
</evidence>
<dbReference type="PROSITE" id="PS00041">
    <property type="entry name" value="HTH_ARAC_FAMILY_1"/>
    <property type="match status" value="1"/>
</dbReference>
<feature type="modified residue" description="4-aspartylphosphate" evidence="12">
    <location>
        <position position="1159"/>
    </location>
</feature>
<dbReference type="InterPro" id="IPR036890">
    <property type="entry name" value="HATPase_C_sf"/>
</dbReference>
<dbReference type="GO" id="GO:0003700">
    <property type="term" value="F:DNA-binding transcription factor activity"/>
    <property type="evidence" value="ECO:0007669"/>
    <property type="project" value="InterPro"/>
</dbReference>
<dbReference type="KEGG" id="sze:AW14_13185"/>
<evidence type="ECO:0000259" key="14">
    <source>
        <dbReference type="PROSITE" id="PS01124"/>
    </source>
</evidence>
<dbReference type="SUPFAM" id="SSF52172">
    <property type="entry name" value="CheY-like"/>
    <property type="match status" value="1"/>
</dbReference>
<evidence type="ECO:0000256" key="3">
    <source>
        <dbReference type="ARBA" id="ARBA00022553"/>
    </source>
</evidence>
<dbReference type="SMART" id="SM00387">
    <property type="entry name" value="HATPase_c"/>
    <property type="match status" value="1"/>
</dbReference>
<dbReference type="SMART" id="SM00342">
    <property type="entry name" value="HTH_ARAC"/>
    <property type="match status" value="1"/>
</dbReference>
<evidence type="ECO:0000256" key="1">
    <source>
        <dbReference type="ARBA" id="ARBA00000085"/>
    </source>
</evidence>
<keyword evidence="3 12" id="KW-0597">Phosphoprotein</keyword>
<dbReference type="SUPFAM" id="SSF55874">
    <property type="entry name" value="ATPase domain of HSP90 chaperone/DNA topoisomerase II/histidine kinase"/>
    <property type="match status" value="1"/>
</dbReference>
<dbReference type="FunFam" id="1.10.287.130:FF:000034">
    <property type="entry name" value="Two-component system sensor histidine kinase/response regulator"/>
    <property type="match status" value="1"/>
</dbReference>
<dbReference type="InterPro" id="IPR011006">
    <property type="entry name" value="CheY-like_superfamily"/>
</dbReference>
<keyword evidence="4" id="KW-0808">Transferase</keyword>
<evidence type="ECO:0000256" key="10">
    <source>
        <dbReference type="ARBA" id="ARBA00023125"/>
    </source>
</evidence>
<dbReference type="Pfam" id="PF07495">
    <property type="entry name" value="Y_Y_Y"/>
    <property type="match status" value="1"/>
</dbReference>
<keyword evidence="11" id="KW-0804">Transcription</keyword>
<sequence>MNRFVYVLVYFLLSNLYGFSQSIDYRLNNLSTLNGLSQSSVISIHQDQLGQMWFGTRDGLNKYDGHDFTIFKNKPTDSLSISNNDILAIEESKDSTIWVGTYNGLNRFNPVNKTFKRFFHKKNKNSLSNNTIWCVKEIQDEIWIGTSNGLSIYNTNTNKFVTLYHSDEDSSSIADNFILSILQTKDGNIWIGTAKGLNKLITRDNDNFSFKTYITSDNSKALFIQDIKEDANNNLFIGTKYSGLLKFNLKSNEFISVSNINNLNEIGNDIRALDFDHKGDLWVGTYDGIYVLSSNGIMLKPIDTSNLDKVKSVYTDRNGSVWIGTYYKGVNIWDISNINFTNLNENSGDRSLSFDAIGSMAKDINNNLYFGTEGGGITILDNKTGKTKFINTKNSKVLNSDNIKSLYLSEEGLLWIGTFTHGISIYNIITQKFEINKLNEDLQNILRKSGVYDIKKAGENILWIGTFGNGIIRYNIKDKTYLEIGNTNKVKEQLSNLRVRSILIDKNQAVWVGTQSGLNVLKPTDINFNSYNIKNFFFDNELQSGDDILSIFRDSNDRIWVGIKGKGLFLYNGDSFDKIDLGNENIKITTVHSILEDSNKNLWLGSNQGIIKYNYMEDAVIIYDQRDGIVSNEFNDNACLNIGDDTIFFGGPAGVTYFKANNIVVNKYSPQVLLTDFKVKNESLIIGGDLNILNKSITYTNELILSYDNANFSVNFAIPNFINAANNKYVYRLIGLDNQWITTTSTEANYTIQTPGTYQFEVKGANNDGVWNTHATVLKIIVKPAPWRSTWALLFYALLLAFSIYGLIWIMKSRARLQYELEMEHIESKRNEDLNQAKLQFFTNISHEFRTPLTLILGPLQQILLDYNGSNTMYKKLMVIESSANHLLRLINRLMDFRKLENNQFRLESAEGNIVKFLHEIFLSFSEFAKDGNYTYNFKTTHEEILVYYDRYKLERVFYNLISNAFRYTPKGGVIEFNISKLERDILIEISDTGVGITEEHIDKIFDRFFEVHIHNKPQENYNQGTGIGLSIAKNIVKLHKGSIHVKNKKEKGAIFSVLLPLGKAHLLENEILQNFKISDDVTQYESQLKNNDVIIEDDINDLVVNEEKYTILLVEDNKPLRSFMKNLLKKDYNILEAENGSVAMKKAIKYVPDLIISDVIMPEMVGTELCAGIKENLKTSHIPVILLTSRTSLIYKVEGLESGADDYISKPFNLKEFKLRIKNLLESTKRLKDKFSNENNFTPSDITVSSLDEELLKKAIDIVERHISNDQFDIAFFCSELGIGRTMLFTKIKAWTNFTPNEFIQEIRLKTAAKLLEQNKINISQICYKVGFRDPKYFGKCFQKKYGVTPSQYIKKFNL</sequence>
<dbReference type="SMART" id="SM00388">
    <property type="entry name" value="HisKA"/>
    <property type="match status" value="1"/>
</dbReference>
<keyword evidence="5" id="KW-0547">Nucleotide-binding</keyword>
<dbReference type="OrthoDB" id="1522078at2"/>
<dbReference type="PANTHER" id="PTHR43547">
    <property type="entry name" value="TWO-COMPONENT HISTIDINE KINASE"/>
    <property type="match status" value="1"/>
</dbReference>
<evidence type="ECO:0000256" key="5">
    <source>
        <dbReference type="ARBA" id="ARBA00022741"/>
    </source>
</evidence>
<dbReference type="GO" id="GO:0043565">
    <property type="term" value="F:sequence-specific DNA binding"/>
    <property type="evidence" value="ECO:0007669"/>
    <property type="project" value="InterPro"/>
</dbReference>
<dbReference type="HOGENOM" id="CLU_000445_28_1_10"/>
<dbReference type="InterPro" id="IPR011123">
    <property type="entry name" value="Y_Y_Y"/>
</dbReference>
<protein>
    <recommendedName>
        <fullName evidence="2">histidine kinase</fullName>
        <ecNumber evidence="2">2.7.13.3</ecNumber>
    </recommendedName>
</protein>
<dbReference type="Gene3D" id="3.40.50.2300">
    <property type="match status" value="1"/>
</dbReference>
<dbReference type="FunFam" id="3.30.565.10:FF:000037">
    <property type="entry name" value="Hybrid sensor histidine kinase/response regulator"/>
    <property type="match status" value="1"/>
</dbReference>
<dbReference type="CDD" id="cd17574">
    <property type="entry name" value="REC_OmpR"/>
    <property type="match status" value="1"/>
</dbReference>
<evidence type="ECO:0000256" key="13">
    <source>
        <dbReference type="SAM" id="Phobius"/>
    </source>
</evidence>
<organism evidence="17 18">
    <name type="scientific">Siansivirga zeaxanthinifaciens CC-SAMT-1</name>
    <dbReference type="NCBI Taxonomy" id="1454006"/>
    <lineage>
        <taxon>Bacteria</taxon>
        <taxon>Pseudomonadati</taxon>
        <taxon>Bacteroidota</taxon>
        <taxon>Flavobacteriia</taxon>
        <taxon>Flavobacteriales</taxon>
        <taxon>Flavobacteriaceae</taxon>
        <taxon>Siansivirga</taxon>
    </lineage>
</organism>
<keyword evidence="13" id="KW-1133">Transmembrane helix</keyword>
<dbReference type="SUPFAM" id="SSF63829">
    <property type="entry name" value="Calcium-dependent phosphotriesterase"/>
    <property type="match status" value="2"/>
</dbReference>
<dbReference type="PANTHER" id="PTHR43547:SF2">
    <property type="entry name" value="HYBRID SIGNAL TRANSDUCTION HISTIDINE KINASE C"/>
    <property type="match status" value="1"/>
</dbReference>
<feature type="transmembrane region" description="Helical" evidence="13">
    <location>
        <begin position="791"/>
        <end position="811"/>
    </location>
</feature>
<dbReference type="InterPro" id="IPR018060">
    <property type="entry name" value="HTH_AraC"/>
</dbReference>
<keyword evidence="10" id="KW-0238">DNA-binding</keyword>
<dbReference type="STRING" id="1454006.AW14_13185"/>
<keyword evidence="7" id="KW-0067">ATP-binding</keyword>
<feature type="domain" description="HTH araC/xylS-type" evidence="14">
    <location>
        <begin position="1258"/>
        <end position="1357"/>
    </location>
</feature>
<keyword evidence="8" id="KW-0902">Two-component regulatory system</keyword>
<dbReference type="Gene3D" id="3.30.565.10">
    <property type="entry name" value="Histidine kinase-like ATPase, C-terminal domain"/>
    <property type="match status" value="1"/>
</dbReference>
<dbReference type="PROSITE" id="PS01124">
    <property type="entry name" value="HTH_ARAC_FAMILY_2"/>
    <property type="match status" value="1"/>
</dbReference>
<evidence type="ECO:0000259" key="15">
    <source>
        <dbReference type="PROSITE" id="PS50109"/>
    </source>
</evidence>
<dbReference type="EC" id="2.7.13.3" evidence="2"/>
<evidence type="ECO:0000256" key="11">
    <source>
        <dbReference type="ARBA" id="ARBA00023163"/>
    </source>
</evidence>
<evidence type="ECO:0000313" key="17">
    <source>
        <dbReference type="EMBL" id="AJR04467.1"/>
    </source>
</evidence>
<proteinExistence type="predicted"/>
<keyword evidence="13" id="KW-0472">Membrane</keyword>
<dbReference type="Pfam" id="PF07494">
    <property type="entry name" value="Reg_prop"/>
    <property type="match status" value="4"/>
</dbReference>
<dbReference type="InterPro" id="IPR005467">
    <property type="entry name" value="His_kinase_dom"/>
</dbReference>
<dbReference type="InterPro" id="IPR036097">
    <property type="entry name" value="HisK_dim/P_sf"/>
</dbReference>
<dbReference type="SUPFAM" id="SSF47384">
    <property type="entry name" value="Homodimeric domain of signal transducing histidine kinase"/>
    <property type="match status" value="1"/>
</dbReference>
<evidence type="ECO:0000256" key="9">
    <source>
        <dbReference type="ARBA" id="ARBA00023015"/>
    </source>
</evidence>
<dbReference type="GO" id="GO:0000155">
    <property type="term" value="F:phosphorelay sensor kinase activity"/>
    <property type="evidence" value="ECO:0007669"/>
    <property type="project" value="InterPro"/>
</dbReference>
<dbReference type="Gene3D" id="2.130.10.10">
    <property type="entry name" value="YVTN repeat-like/Quinoprotein amine dehydrogenase"/>
    <property type="match status" value="2"/>
</dbReference>
<evidence type="ECO:0000313" key="18">
    <source>
        <dbReference type="Proteomes" id="UP000032229"/>
    </source>
</evidence>
<dbReference type="FunFam" id="2.60.40.10:FF:000791">
    <property type="entry name" value="Two-component system sensor histidine kinase/response regulator"/>
    <property type="match status" value="1"/>
</dbReference>
<keyword evidence="13" id="KW-0812">Transmembrane</keyword>
<feature type="domain" description="Response regulatory" evidence="16">
    <location>
        <begin position="1111"/>
        <end position="1226"/>
    </location>
</feature>
<dbReference type="SUPFAM" id="SSF46689">
    <property type="entry name" value="Homeodomain-like"/>
    <property type="match status" value="1"/>
</dbReference>
<dbReference type="InterPro" id="IPR015943">
    <property type="entry name" value="WD40/YVTN_repeat-like_dom_sf"/>
</dbReference>
<evidence type="ECO:0000259" key="16">
    <source>
        <dbReference type="PROSITE" id="PS50110"/>
    </source>
</evidence>
<dbReference type="RefSeq" id="WP_044639172.1">
    <property type="nucleotide sequence ID" value="NZ_CP007202.1"/>
</dbReference>
<evidence type="ECO:0000256" key="6">
    <source>
        <dbReference type="ARBA" id="ARBA00022777"/>
    </source>
</evidence>
<dbReference type="PROSITE" id="PS50110">
    <property type="entry name" value="RESPONSE_REGULATORY"/>
    <property type="match status" value="1"/>
</dbReference>
<dbReference type="PATRIC" id="fig|1454006.5.peg.2613"/>
<dbReference type="InterPro" id="IPR009057">
    <property type="entry name" value="Homeodomain-like_sf"/>
</dbReference>
<evidence type="ECO:0000256" key="7">
    <source>
        <dbReference type="ARBA" id="ARBA00022840"/>
    </source>
</evidence>
<accession>A0A0C5WDX5</accession>
<dbReference type="GO" id="GO:0005524">
    <property type="term" value="F:ATP binding"/>
    <property type="evidence" value="ECO:0007669"/>
    <property type="project" value="UniProtKB-KW"/>
</dbReference>
<dbReference type="InterPro" id="IPR003661">
    <property type="entry name" value="HisK_dim/P_dom"/>
</dbReference>
<dbReference type="Proteomes" id="UP000032229">
    <property type="component" value="Chromosome"/>
</dbReference>
<evidence type="ECO:0000256" key="4">
    <source>
        <dbReference type="ARBA" id="ARBA00022679"/>
    </source>
</evidence>
<dbReference type="InterPro" id="IPR013783">
    <property type="entry name" value="Ig-like_fold"/>
</dbReference>
<dbReference type="PRINTS" id="PR00344">
    <property type="entry name" value="BCTRLSENSOR"/>
</dbReference>
<name>A0A0C5WDX5_9FLAO</name>
<dbReference type="EMBL" id="CP007202">
    <property type="protein sequence ID" value="AJR04467.1"/>
    <property type="molecule type" value="Genomic_DNA"/>
</dbReference>
<evidence type="ECO:0000256" key="2">
    <source>
        <dbReference type="ARBA" id="ARBA00012438"/>
    </source>
</evidence>
<keyword evidence="9" id="KW-0805">Transcription regulation</keyword>
<gene>
    <name evidence="17" type="ORF">AW14_13185</name>
</gene>
<dbReference type="PROSITE" id="PS50109">
    <property type="entry name" value="HIS_KIN"/>
    <property type="match status" value="1"/>
</dbReference>
<dbReference type="Pfam" id="PF02518">
    <property type="entry name" value="HATPase_c"/>
    <property type="match status" value="1"/>
</dbReference>
<keyword evidence="18" id="KW-1185">Reference proteome</keyword>
<dbReference type="Pfam" id="PF12833">
    <property type="entry name" value="HTH_18"/>
    <property type="match status" value="1"/>
</dbReference>
<evidence type="ECO:0000256" key="12">
    <source>
        <dbReference type="PROSITE-ProRule" id="PRU00169"/>
    </source>
</evidence>
<dbReference type="Gene3D" id="1.10.287.130">
    <property type="match status" value="1"/>
</dbReference>
<dbReference type="Pfam" id="PF00512">
    <property type="entry name" value="HisKA"/>
    <property type="match status" value="1"/>
</dbReference>
<dbReference type="SMART" id="SM00448">
    <property type="entry name" value="REC"/>
    <property type="match status" value="1"/>
</dbReference>
<reference evidence="17 18" key="1">
    <citation type="submission" date="2014-02" db="EMBL/GenBank/DDBJ databases">
        <authorList>
            <person name="Young C.-C."/>
            <person name="Hameed A."/>
            <person name="Huang H.-C."/>
            <person name="Shahina M."/>
        </authorList>
    </citation>
    <scope>NUCLEOTIDE SEQUENCE [LARGE SCALE GENOMIC DNA]</scope>
    <source>
        <strain evidence="17 18">CC-SAMT-1</strain>
    </source>
</reference>
<dbReference type="InterPro" id="IPR018062">
    <property type="entry name" value="HTH_AraC-typ_CS"/>
</dbReference>
<dbReference type="InterPro" id="IPR004358">
    <property type="entry name" value="Sig_transdc_His_kin-like_C"/>
</dbReference>
<dbReference type="CDD" id="cd00082">
    <property type="entry name" value="HisKA"/>
    <property type="match status" value="1"/>
</dbReference>
<keyword evidence="6 17" id="KW-0418">Kinase</keyword>
<dbReference type="InterPro" id="IPR011110">
    <property type="entry name" value="Reg_prop"/>
</dbReference>
<feature type="domain" description="Histidine kinase" evidence="15">
    <location>
        <begin position="844"/>
        <end position="1064"/>
    </location>
</feature>
<dbReference type="InterPro" id="IPR001789">
    <property type="entry name" value="Sig_transdc_resp-reg_receiver"/>
</dbReference>